<protein>
    <recommendedName>
        <fullName evidence="3">DNA-binding protein</fullName>
    </recommendedName>
</protein>
<organism evidence="1 2">
    <name type="scientific">Butyricicoccus pullicaecorum</name>
    <dbReference type="NCBI Taxonomy" id="501571"/>
    <lineage>
        <taxon>Bacteria</taxon>
        <taxon>Bacillati</taxon>
        <taxon>Bacillota</taxon>
        <taxon>Clostridia</taxon>
        <taxon>Eubacteriales</taxon>
        <taxon>Butyricicoccaceae</taxon>
        <taxon>Butyricicoccus</taxon>
    </lineage>
</organism>
<evidence type="ECO:0000313" key="1">
    <source>
        <dbReference type="EMBL" id="OUP53224.1"/>
    </source>
</evidence>
<evidence type="ECO:0000313" key="2">
    <source>
        <dbReference type="Proteomes" id="UP000195897"/>
    </source>
</evidence>
<dbReference type="AlphaFoldDB" id="A0A1Y4L926"/>
<dbReference type="EMBL" id="NFKK01000005">
    <property type="protein sequence ID" value="OUP53224.1"/>
    <property type="molecule type" value="Genomic_DNA"/>
</dbReference>
<dbReference type="Proteomes" id="UP000195897">
    <property type="component" value="Unassembled WGS sequence"/>
</dbReference>
<comment type="caution">
    <text evidence="1">The sequence shown here is derived from an EMBL/GenBank/DDBJ whole genome shotgun (WGS) entry which is preliminary data.</text>
</comment>
<reference evidence="2" key="1">
    <citation type="submission" date="2017-04" db="EMBL/GenBank/DDBJ databases">
        <title>Function of individual gut microbiota members based on whole genome sequencing of pure cultures obtained from chicken caecum.</title>
        <authorList>
            <person name="Medvecky M."/>
            <person name="Cejkova D."/>
            <person name="Polansky O."/>
            <person name="Karasova D."/>
            <person name="Kubasova T."/>
            <person name="Cizek A."/>
            <person name="Rychlik I."/>
        </authorList>
    </citation>
    <scope>NUCLEOTIDE SEQUENCE [LARGE SCALE GENOMIC DNA]</scope>
    <source>
        <strain evidence="2">An180</strain>
    </source>
</reference>
<gene>
    <name evidence="1" type="ORF">B5F17_06535</name>
</gene>
<evidence type="ECO:0008006" key="3">
    <source>
        <dbReference type="Google" id="ProtNLM"/>
    </source>
</evidence>
<dbReference type="RefSeq" id="WP_087372104.1">
    <property type="nucleotide sequence ID" value="NZ_NFKK01000005.1"/>
</dbReference>
<accession>A0A1Y4L926</accession>
<proteinExistence type="predicted"/>
<name>A0A1Y4L926_9FIRM</name>
<sequence>MASYNRKREIVRGIESHFGGAGALCLQDVARYLHLSQSSARTFCRDITWFTLGKKRMFLAIDLADKIIRTSVEGNPDDKSIVVPRWR</sequence>